<keyword evidence="1" id="KW-0472">Membrane</keyword>
<gene>
    <name evidence="2" type="ORF">COT51_02185</name>
</gene>
<evidence type="ECO:0000313" key="2">
    <source>
        <dbReference type="EMBL" id="PIS21552.1"/>
    </source>
</evidence>
<dbReference type="Gene3D" id="2.60.40.680">
    <property type="match status" value="1"/>
</dbReference>
<dbReference type="AlphaFoldDB" id="A0A2H0X9H3"/>
<keyword evidence="1" id="KW-1133">Transmembrane helix</keyword>
<comment type="caution">
    <text evidence="2">The sequence shown here is derived from an EMBL/GenBank/DDBJ whole genome shotgun (WGS) entry which is preliminary data.</text>
</comment>
<feature type="transmembrane region" description="Helical" evidence="1">
    <location>
        <begin position="12"/>
        <end position="37"/>
    </location>
</feature>
<dbReference type="InterPro" id="IPR008965">
    <property type="entry name" value="CBM2/CBM3_carb-bd_dom_sf"/>
</dbReference>
<organism evidence="2 3">
    <name type="scientific">candidate division WWE3 bacterium CG08_land_8_20_14_0_20_41_15</name>
    <dbReference type="NCBI Taxonomy" id="1975086"/>
    <lineage>
        <taxon>Bacteria</taxon>
        <taxon>Katanobacteria</taxon>
    </lineage>
</organism>
<name>A0A2H0X9H3_UNCKA</name>
<dbReference type="SUPFAM" id="SSF49384">
    <property type="entry name" value="Carbohydrate-binding domain"/>
    <property type="match status" value="1"/>
</dbReference>
<sequence length="332" mass="36908">MILPGILLVLKFISFAVASWVLIHLLAVFGVFLVVAYPLWWFLSPKTIPCFLCQVSKEGDLCRFCNLPVSKKDIHPKNLRSTLLNAFFILIFSIISIGLVYGESRILLKLGFPQAPKTVVFNIPPKAQFRIGEIFPMKIELFGIEKPINAVQADIGFDPGRVEVVDISEKESFAEVFIQKEINNKDGYARLTGGLPNPGFFSDHGIFGTIYLRGKEAGFVKVEFLPSSLVLANDGKGSNVLKDLASASYLILPEEITPEEKTQQKVLLDSVVLGEKTSRTKLEFFSEENVLGAEASVSMNVKKKPSFFAIPLGILEKIDRLILSLWSKILAR</sequence>
<dbReference type="GO" id="GO:0030246">
    <property type="term" value="F:carbohydrate binding"/>
    <property type="evidence" value="ECO:0007669"/>
    <property type="project" value="InterPro"/>
</dbReference>
<dbReference type="Proteomes" id="UP000231098">
    <property type="component" value="Unassembled WGS sequence"/>
</dbReference>
<feature type="transmembrane region" description="Helical" evidence="1">
    <location>
        <begin position="83"/>
        <end position="102"/>
    </location>
</feature>
<evidence type="ECO:0000313" key="3">
    <source>
        <dbReference type="Proteomes" id="UP000231098"/>
    </source>
</evidence>
<dbReference type="EMBL" id="PEYV01000034">
    <property type="protein sequence ID" value="PIS21552.1"/>
    <property type="molecule type" value="Genomic_DNA"/>
</dbReference>
<reference evidence="3" key="1">
    <citation type="submission" date="2017-09" db="EMBL/GenBank/DDBJ databases">
        <title>Depth-based differentiation of microbial function through sediment-hosted aquifers and enrichment of novel symbionts in the deep terrestrial subsurface.</title>
        <authorList>
            <person name="Probst A.J."/>
            <person name="Ladd B."/>
            <person name="Jarett J.K."/>
            <person name="Geller-Mcgrath D.E."/>
            <person name="Sieber C.M.K."/>
            <person name="Emerson J.B."/>
            <person name="Anantharaman K."/>
            <person name="Thomas B.C."/>
            <person name="Malmstrom R."/>
            <person name="Stieglmeier M."/>
            <person name="Klingl A."/>
            <person name="Woyke T."/>
            <person name="Ryan C.M."/>
            <person name="Banfield J.F."/>
        </authorList>
    </citation>
    <scope>NUCLEOTIDE SEQUENCE [LARGE SCALE GENOMIC DNA]</scope>
</reference>
<accession>A0A2H0X9H3</accession>
<protein>
    <recommendedName>
        <fullName evidence="4">Cohesin domain-containing protein</fullName>
    </recommendedName>
</protein>
<evidence type="ECO:0008006" key="4">
    <source>
        <dbReference type="Google" id="ProtNLM"/>
    </source>
</evidence>
<keyword evidence="1" id="KW-0812">Transmembrane</keyword>
<evidence type="ECO:0000256" key="1">
    <source>
        <dbReference type="SAM" id="Phobius"/>
    </source>
</evidence>
<proteinExistence type="predicted"/>